<dbReference type="SUPFAM" id="SSF52058">
    <property type="entry name" value="L domain-like"/>
    <property type="match status" value="1"/>
</dbReference>
<dbReference type="SUPFAM" id="SSF52540">
    <property type="entry name" value="P-loop containing nucleoside triphosphate hydrolases"/>
    <property type="match status" value="1"/>
</dbReference>
<dbReference type="Pfam" id="PF25019">
    <property type="entry name" value="LRR_R13L1-DRL21"/>
    <property type="match status" value="1"/>
</dbReference>
<dbReference type="InterPro" id="IPR056789">
    <property type="entry name" value="LRR_R13L1-DRL21"/>
</dbReference>
<dbReference type="Gene3D" id="3.80.10.10">
    <property type="entry name" value="Ribonuclease Inhibitor"/>
    <property type="match status" value="1"/>
</dbReference>
<dbReference type="InterPro" id="IPR032675">
    <property type="entry name" value="LRR_dom_sf"/>
</dbReference>
<dbReference type="Pfam" id="PF00931">
    <property type="entry name" value="NB-ARC"/>
    <property type="match status" value="2"/>
</dbReference>
<keyword evidence="5" id="KW-1185">Reference proteome</keyword>
<sequence length="379" mass="43019">MKLDCISFSLALLSGTYGNQLLDEWHTRSLKSKIVGIDDASTGKKEVCGRDLDKKYLLSMLLSESSHVETGVHVVSIVDMGGIDRTTLAQLVFNDNMVTNHFEKKIWVCVSDPFNLKRVAKVIIKAIGYAWTENQKIWDQLKLCLDFGAKGSRIMVTTRNNIVAVTVGSTYKHYLGQLSDDDCWSLFRRLAFGGRDEEDCGMKFEELPEAVSNLCNLQTLKLNRCLYLRRLPEGMGKLVNFRHLEIEETDGCKLRELLERLKSLQTLCKFIDEVKLLDHNVLELLEPHPNLENLLLRGYNGPNVPSWMEFLGKEFGSSMQYLCRFTIFRCNQLKTLPPLGKFESLQHLKIHKLDSVKPIDLEVLGISDDGQECGTAEAP</sequence>
<dbReference type="Gene3D" id="3.40.50.300">
    <property type="entry name" value="P-loop containing nucleotide triphosphate hydrolases"/>
    <property type="match status" value="1"/>
</dbReference>
<gene>
    <name evidence="4" type="ORF">GIB67_037286</name>
</gene>
<keyword evidence="1" id="KW-0433">Leucine-rich repeat</keyword>
<dbReference type="PANTHER" id="PTHR36766">
    <property type="entry name" value="PLANT BROAD-SPECTRUM MILDEW RESISTANCE PROTEIN RPW8"/>
    <property type="match status" value="1"/>
</dbReference>
<accession>A0A7J7MS71</accession>
<dbReference type="PANTHER" id="PTHR36766:SF40">
    <property type="entry name" value="DISEASE RESISTANCE PROTEIN RGA3"/>
    <property type="match status" value="1"/>
</dbReference>
<evidence type="ECO:0000313" key="5">
    <source>
        <dbReference type="Proteomes" id="UP000541444"/>
    </source>
</evidence>
<organism evidence="4 5">
    <name type="scientific">Kingdonia uniflora</name>
    <dbReference type="NCBI Taxonomy" id="39325"/>
    <lineage>
        <taxon>Eukaryota</taxon>
        <taxon>Viridiplantae</taxon>
        <taxon>Streptophyta</taxon>
        <taxon>Embryophyta</taxon>
        <taxon>Tracheophyta</taxon>
        <taxon>Spermatophyta</taxon>
        <taxon>Magnoliopsida</taxon>
        <taxon>Ranunculales</taxon>
        <taxon>Circaeasteraceae</taxon>
        <taxon>Kingdonia</taxon>
    </lineage>
</organism>
<comment type="caution">
    <text evidence="4">The sequence shown here is derived from an EMBL/GenBank/DDBJ whole genome shotgun (WGS) entry which is preliminary data.</text>
</comment>
<dbReference type="AlphaFoldDB" id="A0A7J7MS71"/>
<feature type="domain" description="NB-ARC" evidence="2">
    <location>
        <begin position="131"/>
        <end position="194"/>
    </location>
</feature>
<feature type="domain" description="NB-ARC" evidence="2">
    <location>
        <begin position="69"/>
        <end position="128"/>
    </location>
</feature>
<dbReference type="EMBL" id="JACGCM010001272">
    <property type="protein sequence ID" value="KAF6157713.1"/>
    <property type="molecule type" value="Genomic_DNA"/>
</dbReference>
<proteinExistence type="predicted"/>
<evidence type="ECO:0000259" key="3">
    <source>
        <dbReference type="Pfam" id="PF25019"/>
    </source>
</evidence>
<evidence type="ECO:0000259" key="2">
    <source>
        <dbReference type="Pfam" id="PF00931"/>
    </source>
</evidence>
<feature type="domain" description="R13L1/DRL21-like LRR repeat region" evidence="3">
    <location>
        <begin position="273"/>
        <end position="352"/>
    </location>
</feature>
<dbReference type="OrthoDB" id="2016095at2759"/>
<reference evidence="4 5" key="1">
    <citation type="journal article" date="2020" name="IScience">
        <title>Genome Sequencing of the Endangered Kingdonia uniflora (Circaeasteraceae, Ranunculales) Reveals Potential Mechanisms of Evolutionary Specialization.</title>
        <authorList>
            <person name="Sun Y."/>
            <person name="Deng T."/>
            <person name="Zhang A."/>
            <person name="Moore M.J."/>
            <person name="Landis J.B."/>
            <person name="Lin N."/>
            <person name="Zhang H."/>
            <person name="Zhang X."/>
            <person name="Huang J."/>
            <person name="Zhang X."/>
            <person name="Sun H."/>
            <person name="Wang H."/>
        </authorList>
    </citation>
    <scope>NUCLEOTIDE SEQUENCE [LARGE SCALE GENOMIC DNA]</scope>
    <source>
        <strain evidence="4">TB1705</strain>
        <tissue evidence="4">Leaf</tissue>
    </source>
</reference>
<name>A0A7J7MS71_9MAGN</name>
<dbReference type="InterPro" id="IPR027417">
    <property type="entry name" value="P-loop_NTPase"/>
</dbReference>
<dbReference type="InterPro" id="IPR002182">
    <property type="entry name" value="NB-ARC"/>
</dbReference>
<evidence type="ECO:0000313" key="4">
    <source>
        <dbReference type="EMBL" id="KAF6157713.1"/>
    </source>
</evidence>
<dbReference type="Proteomes" id="UP000541444">
    <property type="component" value="Unassembled WGS sequence"/>
</dbReference>
<evidence type="ECO:0008006" key="6">
    <source>
        <dbReference type="Google" id="ProtNLM"/>
    </source>
</evidence>
<protein>
    <recommendedName>
        <fullName evidence="6">NB-ARC domain-containing protein</fullName>
    </recommendedName>
</protein>
<dbReference type="GO" id="GO:0043531">
    <property type="term" value="F:ADP binding"/>
    <property type="evidence" value="ECO:0007669"/>
    <property type="project" value="InterPro"/>
</dbReference>
<evidence type="ECO:0000256" key="1">
    <source>
        <dbReference type="ARBA" id="ARBA00022614"/>
    </source>
</evidence>